<protein>
    <submittedName>
        <fullName evidence="1">Uncharacterized protein</fullName>
    </submittedName>
</protein>
<dbReference type="EMBL" id="JAKLTR010000014">
    <property type="protein sequence ID" value="MCG2616691.1"/>
    <property type="molecule type" value="Genomic_DNA"/>
</dbReference>
<sequence length="425" mass="47839">MFKKIIYFFVLFILSVTVVKSQDVILDTLHPKPVEMEDSTLRITNLNPYITLHVDSVLSYPLSINREASKYYWYLKNSPIGLKINKDNGTLTFKAEKSFFLSGKLKYDEEYPVKLGVQNLSNPRERVDTSFVLVFYNTDVILPKLKPSVGSTLIADEGETISFSVQCEAGNFTIDDILFTSNISISNYKSVRKCGDEFSWTIPFDFVKETDTIKTKILNLSFIGSTTKFQVRDTANVRITVRDALNYPRAKQEYDVLYSQVRRHSMILKATFIQIDRKIRKNKGARTSFDLTSATSALTGTILSTSGGASAETAGKILPSAGVALVPVKEATAPNKVVEQNQAAVLRSSIKRLDYMLFEFTLVGDRDPLIASKTAKLKEELKQSQMQVIDVPLDVTLDGMTEDELNKYFNNPKVNKKYRVSNKGN</sequence>
<evidence type="ECO:0000313" key="2">
    <source>
        <dbReference type="Proteomes" id="UP001165367"/>
    </source>
</evidence>
<reference evidence="1" key="1">
    <citation type="submission" date="2022-01" db="EMBL/GenBank/DDBJ databases">
        <authorList>
            <person name="Jo J.-H."/>
            <person name="Im W.-T."/>
        </authorList>
    </citation>
    <scope>NUCLEOTIDE SEQUENCE</scope>
    <source>
        <strain evidence="1">NA20</strain>
    </source>
</reference>
<name>A0ABS9KWJ3_9BACT</name>
<keyword evidence="2" id="KW-1185">Reference proteome</keyword>
<gene>
    <name evidence="1" type="ORF">LZZ85_20500</name>
</gene>
<comment type="caution">
    <text evidence="1">The sequence shown here is derived from an EMBL/GenBank/DDBJ whole genome shotgun (WGS) entry which is preliminary data.</text>
</comment>
<accession>A0ABS9KWJ3</accession>
<proteinExistence type="predicted"/>
<organism evidence="1 2">
    <name type="scientific">Terrimonas ginsenosidimutans</name>
    <dbReference type="NCBI Taxonomy" id="2908004"/>
    <lineage>
        <taxon>Bacteria</taxon>
        <taxon>Pseudomonadati</taxon>
        <taxon>Bacteroidota</taxon>
        <taxon>Chitinophagia</taxon>
        <taxon>Chitinophagales</taxon>
        <taxon>Chitinophagaceae</taxon>
        <taxon>Terrimonas</taxon>
    </lineage>
</organism>
<dbReference type="RefSeq" id="WP_237875228.1">
    <property type="nucleotide sequence ID" value="NZ_JAKLTR010000014.1"/>
</dbReference>
<evidence type="ECO:0000313" key="1">
    <source>
        <dbReference type="EMBL" id="MCG2616691.1"/>
    </source>
</evidence>
<dbReference type="Proteomes" id="UP001165367">
    <property type="component" value="Unassembled WGS sequence"/>
</dbReference>